<accession>A0A1X7BWL4</accession>
<name>A0A1X7BWL4_9RHOB</name>
<sequence length="579" mass="63741">MPVAALPVIFRCFGVRTLVFHLRQAPPYGIHSDPKEFPMRAFPVVLAFFPTFVLAEDIPLNSDVSAATLYPRGATVTRVIQFNAPAGQHDLILTDLPQNTPLDSVRVAVDGAILGSLTVRNDFVPPRSNDDNAAFKVAEAEVERLEQALRDGLAGVERIRLEQQAAEARVTFLNQLGEGEGVAEMDVAALRDLVAMIGEETLSAQQTALDAQLRADAAKRGLKDLEEELEDARQRLNSLVPEKEERAMLAVSVSADEQVQGKLTVTYNIWDAEWRPVYDVRLDRDAGKLTLDRGVLVAQHTGENWHDVALTLSTARPSEQTAPGQIWPWLRRIENPAQVRQKNLERAQSGALFGAADEAAAAEPMMVEEADAEFDGLAVTYSYPSPVSIASKADNIRISLGTLDTSAETTAQAVPLSDSNAFLVAEITNDMGELILPGAAMFYLDGRFIGQRHLELMAAGAEADLAFGPIEGLRLTRTVLDRNEGDRGIITKSNDLLEAVEIKVENLTQEDWPIRLLDRVPYSEQEDLEITWSAQPRPTEENIDGKRGILSWEFDLGAGDSKLISLEHELEWPEDKVLR</sequence>
<evidence type="ECO:0000259" key="2">
    <source>
        <dbReference type="Pfam" id="PF13598"/>
    </source>
</evidence>
<dbReference type="NCBIfam" id="TIGR02231">
    <property type="entry name" value="mucoidy inhibitor MuiA family protein"/>
    <property type="match status" value="1"/>
</dbReference>
<evidence type="ECO:0000313" key="5">
    <source>
        <dbReference type="Proteomes" id="UP000193224"/>
    </source>
</evidence>
<evidence type="ECO:0000313" key="4">
    <source>
        <dbReference type="EMBL" id="SMC14026.1"/>
    </source>
</evidence>
<gene>
    <name evidence="4" type="ORF">ROA7745_03889</name>
</gene>
<reference evidence="4 5" key="1">
    <citation type="submission" date="2017-03" db="EMBL/GenBank/DDBJ databases">
        <authorList>
            <person name="Afonso C.L."/>
            <person name="Miller P.J."/>
            <person name="Scott M.A."/>
            <person name="Spackman E."/>
            <person name="Goraichik I."/>
            <person name="Dimitrov K.M."/>
            <person name="Suarez D.L."/>
            <person name="Swayne D.E."/>
        </authorList>
    </citation>
    <scope>NUCLEOTIDE SEQUENCE [LARGE SCALE GENOMIC DNA]</scope>
    <source>
        <strain evidence="4 5">CECT 7745</strain>
    </source>
</reference>
<feature type="domain" description="DUF4139" evidence="2">
    <location>
        <begin position="263"/>
        <end position="574"/>
    </location>
</feature>
<keyword evidence="1" id="KW-0175">Coiled coil</keyword>
<dbReference type="AlphaFoldDB" id="A0A1X7BWL4"/>
<feature type="coiled-coil region" evidence="1">
    <location>
        <begin position="208"/>
        <end position="246"/>
    </location>
</feature>
<evidence type="ECO:0000256" key="1">
    <source>
        <dbReference type="SAM" id="Coils"/>
    </source>
</evidence>
<dbReference type="InterPro" id="IPR037291">
    <property type="entry name" value="DUF4139"/>
</dbReference>
<dbReference type="InterPro" id="IPR011935">
    <property type="entry name" value="CHP02231"/>
</dbReference>
<dbReference type="Pfam" id="PF13598">
    <property type="entry name" value="DUF4139"/>
    <property type="match status" value="1"/>
</dbReference>
<feature type="domain" description="DUF4140" evidence="3">
    <location>
        <begin position="67"/>
        <end position="173"/>
    </location>
</feature>
<protein>
    <recommendedName>
        <fullName evidence="6">Mucoidy inhibitor MuiA family protein</fullName>
    </recommendedName>
</protein>
<dbReference type="Proteomes" id="UP000193224">
    <property type="component" value="Unassembled WGS sequence"/>
</dbReference>
<dbReference type="PANTHER" id="PTHR31005:SF8">
    <property type="entry name" value="DUF4139 DOMAIN-CONTAINING PROTEIN"/>
    <property type="match status" value="1"/>
</dbReference>
<dbReference type="EMBL" id="FWXB01000019">
    <property type="protein sequence ID" value="SMC14026.1"/>
    <property type="molecule type" value="Genomic_DNA"/>
</dbReference>
<organism evidence="4 5">
    <name type="scientific">Roseovarius aestuarii</name>
    <dbReference type="NCBI Taxonomy" id="475083"/>
    <lineage>
        <taxon>Bacteria</taxon>
        <taxon>Pseudomonadati</taxon>
        <taxon>Pseudomonadota</taxon>
        <taxon>Alphaproteobacteria</taxon>
        <taxon>Rhodobacterales</taxon>
        <taxon>Roseobacteraceae</taxon>
        <taxon>Roseovarius</taxon>
    </lineage>
</organism>
<evidence type="ECO:0000259" key="3">
    <source>
        <dbReference type="Pfam" id="PF13600"/>
    </source>
</evidence>
<proteinExistence type="predicted"/>
<dbReference type="Pfam" id="PF13600">
    <property type="entry name" value="DUF4140"/>
    <property type="match status" value="1"/>
</dbReference>
<keyword evidence="5" id="KW-1185">Reference proteome</keyword>
<dbReference type="InterPro" id="IPR025554">
    <property type="entry name" value="DUF4140"/>
</dbReference>
<dbReference type="PANTHER" id="PTHR31005">
    <property type="entry name" value="DUF4139 DOMAIN-CONTAINING PROTEIN"/>
    <property type="match status" value="1"/>
</dbReference>
<evidence type="ECO:0008006" key="6">
    <source>
        <dbReference type="Google" id="ProtNLM"/>
    </source>
</evidence>